<comment type="caution">
    <text evidence="1">The sequence shown here is derived from an EMBL/GenBank/DDBJ whole genome shotgun (WGS) entry which is preliminary data.</text>
</comment>
<protein>
    <submittedName>
        <fullName evidence="1">Uncharacterized protein</fullName>
    </submittedName>
</protein>
<dbReference type="Proteomes" id="UP001527090">
    <property type="component" value="Unassembled WGS sequence"/>
</dbReference>
<organism evidence="1 2">
    <name type="scientific">Paenibacillus alvei</name>
    <name type="common">Bacillus alvei</name>
    <dbReference type="NCBI Taxonomy" id="44250"/>
    <lineage>
        <taxon>Bacteria</taxon>
        <taxon>Bacillati</taxon>
        <taxon>Bacillota</taxon>
        <taxon>Bacilli</taxon>
        <taxon>Bacillales</taxon>
        <taxon>Paenibacillaceae</taxon>
        <taxon>Paenibacillus</taxon>
    </lineage>
</organism>
<evidence type="ECO:0000313" key="2">
    <source>
        <dbReference type="Proteomes" id="UP001527090"/>
    </source>
</evidence>
<sequence>MDIVFSANNMQETMKLPIIPPDFSFSIPRNNEEFETINGPLNLIGTRGLKTLSISSIFPNKKYKFAKVQKHGWDCVRFFNKWANKRMPIRIIVTDNKANEILNMACTIENFEYGLDRAGDIPYTLELKEFVFVKVLS</sequence>
<name>A0ABT4E9M9_PAEAL</name>
<proteinExistence type="predicted"/>
<keyword evidence="2" id="KW-1185">Reference proteome</keyword>
<gene>
    <name evidence="1" type="ORF">M5X04_07465</name>
</gene>
<evidence type="ECO:0000313" key="1">
    <source>
        <dbReference type="EMBL" id="MCY9529173.1"/>
    </source>
</evidence>
<reference evidence="1 2" key="1">
    <citation type="submission" date="2022-05" db="EMBL/GenBank/DDBJ databases">
        <title>Genome Sequencing of Bee-Associated Microbes.</title>
        <authorList>
            <person name="Dunlap C."/>
        </authorList>
    </citation>
    <scope>NUCLEOTIDE SEQUENCE [LARGE SCALE GENOMIC DNA]</scope>
    <source>
        <strain evidence="1 2">NRRL NRS-750</strain>
    </source>
</reference>
<dbReference type="EMBL" id="JAMDLY010000008">
    <property type="protein sequence ID" value="MCY9529173.1"/>
    <property type="molecule type" value="Genomic_DNA"/>
</dbReference>
<dbReference type="RefSeq" id="WP_268631898.1">
    <property type="nucleotide sequence ID" value="NZ_JAMDLY010000008.1"/>
</dbReference>
<accession>A0ABT4E9M9</accession>